<evidence type="ECO:0000256" key="6">
    <source>
        <dbReference type="ARBA" id="ARBA00023242"/>
    </source>
</evidence>
<evidence type="ECO:0000256" key="7">
    <source>
        <dbReference type="PROSITE-ProRule" id="PRU00042"/>
    </source>
</evidence>
<dbReference type="SUPFAM" id="SSF57667">
    <property type="entry name" value="beta-beta-alpha zinc fingers"/>
    <property type="match status" value="2"/>
</dbReference>
<keyword evidence="3" id="KW-0677">Repeat</keyword>
<accession>A0A5K1JUK7</accession>
<protein>
    <submittedName>
        <fullName evidence="10">Vacuolar protein sorting-associated protein 17</fullName>
    </submittedName>
</protein>
<evidence type="ECO:0000256" key="4">
    <source>
        <dbReference type="ARBA" id="ARBA00022771"/>
    </source>
</evidence>
<dbReference type="AlphaFoldDB" id="A0A5K1JUK7"/>
<feature type="compositionally biased region" description="Low complexity" evidence="8">
    <location>
        <begin position="56"/>
        <end position="71"/>
    </location>
</feature>
<keyword evidence="6" id="KW-0539">Nucleus</keyword>
<feature type="compositionally biased region" description="Polar residues" evidence="8">
    <location>
        <begin position="26"/>
        <end position="35"/>
    </location>
</feature>
<feature type="region of interest" description="Disordered" evidence="8">
    <location>
        <begin position="207"/>
        <end position="258"/>
    </location>
</feature>
<dbReference type="InterPro" id="IPR013087">
    <property type="entry name" value="Znf_C2H2_type"/>
</dbReference>
<organism evidence="10">
    <name type="scientific">Ganoderma boninense</name>
    <dbReference type="NCBI Taxonomy" id="34458"/>
    <lineage>
        <taxon>Eukaryota</taxon>
        <taxon>Fungi</taxon>
        <taxon>Dikarya</taxon>
        <taxon>Basidiomycota</taxon>
        <taxon>Agaricomycotina</taxon>
        <taxon>Agaricomycetes</taxon>
        <taxon>Polyporales</taxon>
        <taxon>Polyporaceae</taxon>
        <taxon>Ganoderma</taxon>
    </lineage>
</organism>
<dbReference type="InterPro" id="IPR043359">
    <property type="entry name" value="GLI-like"/>
</dbReference>
<dbReference type="InterPro" id="IPR036236">
    <property type="entry name" value="Znf_C2H2_sf"/>
</dbReference>
<gene>
    <name evidence="10" type="primary">I1RYY6</name>
</gene>
<dbReference type="PANTHER" id="PTHR45718">
    <property type="entry name" value="TRANSCRIPTIONAL ACTIVATOR CUBITUS INTERRUPTUS"/>
    <property type="match status" value="1"/>
</dbReference>
<dbReference type="SMART" id="SM00355">
    <property type="entry name" value="ZnF_C2H2"/>
    <property type="match status" value="2"/>
</dbReference>
<name>A0A5K1JUK7_9APHY</name>
<feature type="compositionally biased region" description="Basic residues" evidence="8">
    <location>
        <begin position="218"/>
        <end position="229"/>
    </location>
</feature>
<reference evidence="10" key="1">
    <citation type="submission" date="2019-10" db="EMBL/GenBank/DDBJ databases">
        <authorList>
            <person name="Nor Muhammad N."/>
        </authorList>
    </citation>
    <scope>NUCLEOTIDE SEQUENCE</scope>
</reference>
<feature type="region of interest" description="Disordered" evidence="8">
    <location>
        <begin position="22"/>
        <end position="88"/>
    </location>
</feature>
<evidence type="ECO:0000259" key="9">
    <source>
        <dbReference type="PROSITE" id="PS50157"/>
    </source>
</evidence>
<dbReference type="GO" id="GO:0000981">
    <property type="term" value="F:DNA-binding transcription factor activity, RNA polymerase II-specific"/>
    <property type="evidence" value="ECO:0007669"/>
    <property type="project" value="TreeGrafter"/>
</dbReference>
<sequence length="339" mass="36194">MRNYVPQAGSTDYPFMNDQAIDFQLPGSSQPSAIRSQDPLPFPPLDSATSTPQLVPSPAFESSPSPFSQPQTQNTLPSPSIPPLPASALHTRQPAPILQCKWNGCFATFNSLSDLVGHVNLQHLRLPSTAASLGTSYLTPPTSDGQHGFQPEQPGMDSLACLWGDCQLYPSSQSVPGPSSGNPFNLMDMLMSHFLQDHLGLSMRMPSFPTDAHDGTHPSHHHAHPHPHPHTPALTSPAVSPATTASDGGVPLGGPPTPVPEHDCSNAASHVCRWSGCGQTFVACDALTEHIASAHIGSGRAHYDCYWEGCARNGDNGFASKQKISRHMQVRDIPLLPPL</sequence>
<evidence type="ECO:0000256" key="1">
    <source>
        <dbReference type="ARBA" id="ARBA00004123"/>
    </source>
</evidence>
<keyword evidence="5" id="KW-0862">Zinc</keyword>
<dbReference type="GO" id="GO:0005634">
    <property type="term" value="C:nucleus"/>
    <property type="evidence" value="ECO:0007669"/>
    <property type="project" value="UniProtKB-SubCell"/>
</dbReference>
<keyword evidence="4 7" id="KW-0863">Zinc-finger</keyword>
<evidence type="ECO:0000313" key="10">
    <source>
        <dbReference type="EMBL" id="VWO94663.1"/>
    </source>
</evidence>
<proteinExistence type="predicted"/>
<dbReference type="PROSITE" id="PS50157">
    <property type="entry name" value="ZINC_FINGER_C2H2_2"/>
    <property type="match status" value="1"/>
</dbReference>
<evidence type="ECO:0000256" key="5">
    <source>
        <dbReference type="ARBA" id="ARBA00022833"/>
    </source>
</evidence>
<keyword evidence="2" id="KW-0479">Metal-binding</keyword>
<feature type="domain" description="C2H2-type" evidence="9">
    <location>
        <begin position="270"/>
        <end position="300"/>
    </location>
</feature>
<dbReference type="GO" id="GO:0000978">
    <property type="term" value="F:RNA polymerase II cis-regulatory region sequence-specific DNA binding"/>
    <property type="evidence" value="ECO:0007669"/>
    <property type="project" value="TreeGrafter"/>
</dbReference>
<evidence type="ECO:0000256" key="8">
    <source>
        <dbReference type="SAM" id="MobiDB-lite"/>
    </source>
</evidence>
<dbReference type="GO" id="GO:0008270">
    <property type="term" value="F:zinc ion binding"/>
    <property type="evidence" value="ECO:0007669"/>
    <property type="project" value="UniProtKB-KW"/>
</dbReference>
<evidence type="ECO:0000256" key="3">
    <source>
        <dbReference type="ARBA" id="ARBA00022737"/>
    </source>
</evidence>
<evidence type="ECO:0000256" key="2">
    <source>
        <dbReference type="ARBA" id="ARBA00022723"/>
    </source>
</evidence>
<dbReference type="PROSITE" id="PS00028">
    <property type="entry name" value="ZINC_FINGER_C2H2_1"/>
    <property type="match status" value="2"/>
</dbReference>
<dbReference type="PANTHER" id="PTHR45718:SF4">
    <property type="entry name" value="TRANSCRIPTIONAL ACTIVATOR CUBITUS INTERRUPTUS"/>
    <property type="match status" value="1"/>
</dbReference>
<comment type="subcellular location">
    <subcellularLocation>
        <location evidence="1">Nucleus</location>
    </subcellularLocation>
</comment>
<dbReference type="EMBL" id="LR724128">
    <property type="protein sequence ID" value="VWO94663.1"/>
    <property type="molecule type" value="Genomic_DNA"/>
</dbReference>
<dbReference type="Gene3D" id="3.30.160.60">
    <property type="entry name" value="Classic Zinc Finger"/>
    <property type="match status" value="3"/>
</dbReference>